<dbReference type="EMBL" id="HBKP01002930">
    <property type="protein sequence ID" value="CAE2203121.1"/>
    <property type="molecule type" value="Transcribed_RNA"/>
</dbReference>
<gene>
    <name evidence="1" type="ORF">VSP0166_LOCUS2090</name>
</gene>
<dbReference type="AlphaFoldDB" id="A0A7S4HLW0"/>
<organism evidence="1">
    <name type="scientific">Vannella robusta</name>
    <dbReference type="NCBI Taxonomy" id="1487602"/>
    <lineage>
        <taxon>Eukaryota</taxon>
        <taxon>Amoebozoa</taxon>
        <taxon>Discosea</taxon>
        <taxon>Flabellinia</taxon>
        <taxon>Vannellidae</taxon>
        <taxon>Vannella</taxon>
    </lineage>
</organism>
<protein>
    <submittedName>
        <fullName evidence="1">Uncharacterized protein</fullName>
    </submittedName>
</protein>
<sequence length="250" mass="28828">MDKVKPGSYSGSPPEIFRGPQKTFRRLNLVTGTIWTFANRLKWVLVPLAFTSVLLIDRQKWFSAIFDRQTWHNRQVAKVKYSQEESMEEQSLATALNNSLPRPLDLTDFRPLTDRAASKIRNQRVIAENLSFASAALGFPIVGVNDARYKTYKLRRQEIKEMEEQYETIKNERSANFGDTEATYRKLLNLYADETLPESATEDFKLRATAELLYQHEQSGVNPSLDGDNALREFKGFVARIFNFRPTSVY</sequence>
<accession>A0A7S4HLW0</accession>
<proteinExistence type="predicted"/>
<name>A0A7S4HLW0_9EUKA</name>
<reference evidence="1" key="1">
    <citation type="submission" date="2021-01" db="EMBL/GenBank/DDBJ databases">
        <authorList>
            <person name="Corre E."/>
            <person name="Pelletier E."/>
            <person name="Niang G."/>
            <person name="Scheremetjew M."/>
            <person name="Finn R."/>
            <person name="Kale V."/>
            <person name="Holt S."/>
            <person name="Cochrane G."/>
            <person name="Meng A."/>
            <person name="Brown T."/>
            <person name="Cohen L."/>
        </authorList>
    </citation>
    <scope>NUCLEOTIDE SEQUENCE</scope>
    <source>
        <strain evidence="1">DIVA3 518/3/11/1/6</strain>
    </source>
</reference>
<evidence type="ECO:0000313" key="1">
    <source>
        <dbReference type="EMBL" id="CAE2203121.1"/>
    </source>
</evidence>